<evidence type="ECO:0000256" key="1">
    <source>
        <dbReference type="ARBA" id="ARBA00001946"/>
    </source>
</evidence>
<dbReference type="GO" id="GO:0009846">
    <property type="term" value="P:pollen germination"/>
    <property type="evidence" value="ECO:0007669"/>
    <property type="project" value="UniProtKB-ARBA"/>
</dbReference>
<evidence type="ECO:0000256" key="5">
    <source>
        <dbReference type="ARBA" id="ARBA00022737"/>
    </source>
</evidence>
<protein>
    <recommendedName>
        <fullName evidence="9">Inositol polyphosphate-related phosphatase domain-containing protein</fullName>
    </recommendedName>
</protein>
<dbReference type="PANTHER" id="PTHR11200:SF300">
    <property type="entry name" value="TYPE II INOSITOL 1,4,5-TRISPHOSPHATE 5-PHOSPHATASE"/>
    <property type="match status" value="1"/>
</dbReference>
<dbReference type="InterPro" id="IPR046985">
    <property type="entry name" value="IP5"/>
</dbReference>
<dbReference type="GO" id="GO:0046872">
    <property type="term" value="F:metal ion binding"/>
    <property type="evidence" value="ECO:0007669"/>
    <property type="project" value="UniProtKB-KW"/>
</dbReference>
<evidence type="ECO:0000256" key="3">
    <source>
        <dbReference type="ARBA" id="ARBA00022499"/>
    </source>
</evidence>
<dbReference type="GO" id="GO:0004439">
    <property type="term" value="F:phosphatidylinositol-4,5-bisphosphate 5-phosphatase activity"/>
    <property type="evidence" value="ECO:0007669"/>
    <property type="project" value="TreeGrafter"/>
</dbReference>
<proteinExistence type="inferred from homology"/>
<keyword evidence="5" id="KW-0677">Repeat</keyword>
<dbReference type="SMART" id="SM00128">
    <property type="entry name" value="IPPc"/>
    <property type="match status" value="1"/>
</dbReference>
<evidence type="ECO:0000313" key="10">
    <source>
        <dbReference type="EMBL" id="KAI5066836.1"/>
    </source>
</evidence>
<comment type="caution">
    <text evidence="10">The sequence shown here is derived from an EMBL/GenBank/DDBJ whole genome shotgun (WGS) entry which is preliminary data.</text>
</comment>
<keyword evidence="3" id="KW-1017">Isopeptide bond</keyword>
<evidence type="ECO:0000256" key="2">
    <source>
        <dbReference type="ARBA" id="ARBA00010768"/>
    </source>
</evidence>
<comment type="similarity">
    <text evidence="2">Belongs to the inositol polyphosphate 5-phosphatase family.</text>
</comment>
<evidence type="ECO:0000256" key="8">
    <source>
        <dbReference type="ARBA" id="ARBA00022843"/>
    </source>
</evidence>
<dbReference type="InterPro" id="IPR000300">
    <property type="entry name" value="IPPc"/>
</dbReference>
<dbReference type="InterPro" id="IPR015943">
    <property type="entry name" value="WD40/YVTN_repeat-like_dom_sf"/>
</dbReference>
<evidence type="ECO:0000256" key="4">
    <source>
        <dbReference type="ARBA" id="ARBA00022723"/>
    </source>
</evidence>
<dbReference type="SUPFAM" id="SSF50978">
    <property type="entry name" value="WD40 repeat-like"/>
    <property type="match status" value="1"/>
</dbReference>
<dbReference type="Pfam" id="PF23755">
    <property type="entry name" value="Ig-like_IP5PC_F"/>
    <property type="match status" value="1"/>
</dbReference>
<dbReference type="SMART" id="SM00320">
    <property type="entry name" value="WD40"/>
    <property type="match status" value="3"/>
</dbReference>
<dbReference type="InterPro" id="IPR036322">
    <property type="entry name" value="WD40_repeat_dom_sf"/>
</dbReference>
<dbReference type="InterPro" id="IPR056454">
    <property type="entry name" value="Beta-prop_IP5PC_F"/>
</dbReference>
<dbReference type="AlphaFoldDB" id="A0A9D4ZBP2"/>
<feature type="domain" description="Inositol polyphosphate-related phosphatase" evidence="9">
    <location>
        <begin position="627"/>
        <end position="983"/>
    </location>
</feature>
<dbReference type="Pfam" id="PF22669">
    <property type="entry name" value="Exo_endo_phos2"/>
    <property type="match status" value="1"/>
</dbReference>
<organism evidence="10 11">
    <name type="scientific">Adiantum capillus-veneris</name>
    <name type="common">Maidenhair fern</name>
    <dbReference type="NCBI Taxonomy" id="13818"/>
    <lineage>
        <taxon>Eukaryota</taxon>
        <taxon>Viridiplantae</taxon>
        <taxon>Streptophyta</taxon>
        <taxon>Embryophyta</taxon>
        <taxon>Tracheophyta</taxon>
        <taxon>Polypodiopsida</taxon>
        <taxon>Polypodiidae</taxon>
        <taxon>Polypodiales</taxon>
        <taxon>Pteridineae</taxon>
        <taxon>Pteridaceae</taxon>
        <taxon>Vittarioideae</taxon>
        <taxon>Adiantum</taxon>
    </lineage>
</organism>
<name>A0A9D4ZBP2_ADICA</name>
<keyword evidence="4" id="KW-0479">Metal-binding</keyword>
<dbReference type="InterPro" id="IPR001680">
    <property type="entry name" value="WD40_rpt"/>
</dbReference>
<keyword evidence="6" id="KW-0378">Hydrolase</keyword>
<dbReference type="FunFam" id="3.60.10.10:FF:000011">
    <property type="entry name" value="Type II inositol polyphosphate 5-phosphatase 15"/>
    <property type="match status" value="1"/>
</dbReference>
<dbReference type="EMBL" id="JABFUD020000017">
    <property type="protein sequence ID" value="KAI5066836.1"/>
    <property type="molecule type" value="Genomic_DNA"/>
</dbReference>
<dbReference type="GO" id="GO:0046856">
    <property type="term" value="P:phosphatidylinositol dephosphorylation"/>
    <property type="evidence" value="ECO:0007669"/>
    <property type="project" value="InterPro"/>
</dbReference>
<dbReference type="Gene3D" id="3.60.10.10">
    <property type="entry name" value="Endonuclease/exonuclease/phosphatase"/>
    <property type="match status" value="1"/>
</dbReference>
<dbReference type="OrthoDB" id="1925875at2759"/>
<keyword evidence="11" id="KW-1185">Reference proteome</keyword>
<dbReference type="Gene3D" id="2.130.10.10">
    <property type="entry name" value="YVTN repeat-like/Quinoprotein amine dehydrogenase"/>
    <property type="match status" value="2"/>
</dbReference>
<keyword evidence="8" id="KW-0832">Ubl conjugation</keyword>
<dbReference type="InterPro" id="IPR036691">
    <property type="entry name" value="Endo/exonu/phosph_ase_sf"/>
</dbReference>
<evidence type="ECO:0000313" key="11">
    <source>
        <dbReference type="Proteomes" id="UP000886520"/>
    </source>
</evidence>
<dbReference type="InterPro" id="IPR056455">
    <property type="entry name" value="Ig-like_IP5PC_F"/>
</dbReference>
<keyword evidence="7" id="KW-0460">Magnesium</keyword>
<comment type="cofactor">
    <cofactor evidence="1">
        <name>Mg(2+)</name>
        <dbReference type="ChEBI" id="CHEBI:18420"/>
    </cofactor>
</comment>
<gene>
    <name evidence="10" type="ORF">GOP47_0017364</name>
</gene>
<dbReference type="PANTHER" id="PTHR11200">
    <property type="entry name" value="INOSITOL 5-PHOSPHATASE"/>
    <property type="match status" value="1"/>
</dbReference>
<sequence length="1168" mass="128937">MALHTPVGDKSYLKEADFQNEFSASSLYVSNETPPSDRLPLQALDSMALHNPGANDDFWLSPASQPVAETTEWSQRPFPQNRLDMNEKGMELLAFPYNEPANGDSSLRLQAVRETSSWPSQGLSWSVQHEGSSDSNNVQHLQDFPSSGQDNIYLQQNTARLHEPYGARVEKVREFKSAGGGRRIYKAPDQDEDGPVAFELRPQPFKVLPVQPTGVLTYTDSSLWLAYEQGFLVWDILTAFRSSCDGRDNIKGDEDAAAYSQLKHGFSTTCLFADSANHLIWSGHKDGKMRAWSIVLEHDGENAANRNTAIFTWQAHQAPVLAIVVSSYGELWTGSESGSLRVWPQSALAQAFSSSKDSRLVAASFLATSYIDLKARGLASGASSLATIDMRFLIAEQSQCRVWSGGSHLLALWDSRTKELLKVFGSSADPEFLSPNVSPVRDIERGEEVRVNATKALRKEKSQGALSFFQRSRNAVMGAADAVLRAAVGQSIDDSKKMEALVSVSDGNVWAGYANGRLGQYDSSGYLIADHHHSYVAVRCMYAFGNRIFIGYADGVVHALAMTSGKLLGAWRAHRSSIARLAVCNNHLFTLADSGCLRGWFVTSSSAFDKALHHIMKAKESTYLRQENLKVLASTWNVGQEKASFKSLTSWLQKGSIEASIVAVGLQEVEMGAGALAMAAAKETVGLAGSVNGQWWLDSIEDVLNEKKPFSRVGSRQLAGLLIGIWVTKGLLPYIGGVDVSAVACGFGRAFGNKGAVAVKMMVFRRTVCVVNCHFAAHMDGVAKRNADFDHIYRKMSFAVQIVRGNSFWQEVSSLEQADISLEKDHDSGDSNVNMSELSEADLLIWVGDFNYRLTDVSYTEAVSLARDSNWEELIKKDQLRLEMKAGRVFQGMREAYIMFQPTYKFDKGSTELDYDSSDKRRVPAWCDRVLYRDSFDSNEAQKLGCSRPIAASASCYEACMEAIESDHKPVSCLLDVQVAVINEAARRWEYGRFLRTDAEALALQKRINNVPQTAVHTNNVLLVNRTKFILKISNNSTEEMALFSIQSEGEPLALTLNNQVIEQREGACTSSTGLPLWLQVLPSSGVIHPQQTVEVALHCGLMEDGFSSKRSSASRHHRTASGSSCFQRAFWRKVWVDDFPVSLGYILPGVALTLSLRRRLEGQPIHL</sequence>
<reference evidence="10" key="1">
    <citation type="submission" date="2021-01" db="EMBL/GenBank/DDBJ databases">
        <title>Adiantum capillus-veneris genome.</title>
        <authorList>
            <person name="Fang Y."/>
            <person name="Liao Q."/>
        </authorList>
    </citation>
    <scope>NUCLEOTIDE SEQUENCE</scope>
    <source>
        <strain evidence="10">H3</strain>
        <tissue evidence="10">Leaf</tissue>
    </source>
</reference>
<evidence type="ECO:0000256" key="6">
    <source>
        <dbReference type="ARBA" id="ARBA00022801"/>
    </source>
</evidence>
<dbReference type="Proteomes" id="UP000886520">
    <property type="component" value="Chromosome 17"/>
</dbReference>
<evidence type="ECO:0000256" key="7">
    <source>
        <dbReference type="ARBA" id="ARBA00022842"/>
    </source>
</evidence>
<evidence type="ECO:0000259" key="9">
    <source>
        <dbReference type="SMART" id="SM00128"/>
    </source>
</evidence>
<accession>A0A9D4ZBP2</accession>
<dbReference type="SUPFAM" id="SSF56219">
    <property type="entry name" value="DNase I-like"/>
    <property type="match status" value="1"/>
</dbReference>
<dbReference type="Pfam" id="PF23754">
    <property type="entry name" value="Beta-prop_IP5PC_F"/>
    <property type="match status" value="1"/>
</dbReference>